<organism evidence="2 3">
    <name type="scientific">Streptomyces aurantiogriseus</name>
    <dbReference type="NCBI Taxonomy" id="66870"/>
    <lineage>
        <taxon>Bacteria</taxon>
        <taxon>Bacillati</taxon>
        <taxon>Actinomycetota</taxon>
        <taxon>Actinomycetes</taxon>
        <taxon>Kitasatosporales</taxon>
        <taxon>Streptomycetaceae</taxon>
        <taxon>Streptomyces</taxon>
    </lineage>
</organism>
<dbReference type="AlphaFoldDB" id="A0A918FLK0"/>
<reference evidence="2" key="1">
    <citation type="journal article" date="2014" name="Int. J. Syst. Evol. Microbiol.">
        <title>Complete genome sequence of Corynebacterium casei LMG S-19264T (=DSM 44701T), isolated from a smear-ripened cheese.</title>
        <authorList>
            <consortium name="US DOE Joint Genome Institute (JGI-PGF)"/>
            <person name="Walter F."/>
            <person name="Albersmeier A."/>
            <person name="Kalinowski J."/>
            <person name="Ruckert C."/>
        </authorList>
    </citation>
    <scope>NUCLEOTIDE SEQUENCE</scope>
    <source>
        <strain evidence="2">JCM 4346</strain>
    </source>
</reference>
<evidence type="ECO:0000256" key="1">
    <source>
        <dbReference type="SAM" id="MobiDB-lite"/>
    </source>
</evidence>
<dbReference type="EMBL" id="BMSX01000027">
    <property type="protein sequence ID" value="GGR51770.1"/>
    <property type="molecule type" value="Genomic_DNA"/>
</dbReference>
<dbReference type="Proteomes" id="UP000658320">
    <property type="component" value="Unassembled WGS sequence"/>
</dbReference>
<proteinExistence type="predicted"/>
<keyword evidence="3" id="KW-1185">Reference proteome</keyword>
<evidence type="ECO:0000313" key="2">
    <source>
        <dbReference type="EMBL" id="GGR51770.1"/>
    </source>
</evidence>
<protein>
    <submittedName>
        <fullName evidence="2">Uncharacterized protein</fullName>
    </submittedName>
</protein>
<accession>A0A918FLK0</accession>
<evidence type="ECO:0000313" key="3">
    <source>
        <dbReference type="Proteomes" id="UP000658320"/>
    </source>
</evidence>
<comment type="caution">
    <text evidence="2">The sequence shown here is derived from an EMBL/GenBank/DDBJ whole genome shotgun (WGS) entry which is preliminary data.</text>
</comment>
<sequence>MSGPGRSLSAIDGSCPVSSVSGTGNRQMGGTGPFLSQILRDSGPNGQGRSALFAPAFPPSEEYRRLSPTRCWPVPNAE</sequence>
<feature type="region of interest" description="Disordered" evidence="1">
    <location>
        <begin position="1"/>
        <end position="56"/>
    </location>
</feature>
<reference evidence="2" key="2">
    <citation type="submission" date="2020-09" db="EMBL/GenBank/DDBJ databases">
        <authorList>
            <person name="Sun Q."/>
            <person name="Ohkuma M."/>
        </authorList>
    </citation>
    <scope>NUCLEOTIDE SEQUENCE</scope>
    <source>
        <strain evidence="2">JCM 4346</strain>
    </source>
</reference>
<gene>
    <name evidence="2" type="ORF">GCM10010251_81000</name>
</gene>
<name>A0A918FLK0_9ACTN</name>
<feature type="compositionally biased region" description="Polar residues" evidence="1">
    <location>
        <begin position="16"/>
        <end position="26"/>
    </location>
</feature>